<keyword evidence="2" id="KW-0408">Iron</keyword>
<dbReference type="InterPro" id="IPR017900">
    <property type="entry name" value="4Fe4S_Fe_S_CS"/>
</dbReference>
<proteinExistence type="predicted"/>
<keyword evidence="1" id="KW-0479">Metal-binding</keyword>
<dbReference type="PANTHER" id="PTHR40447">
    <property type="entry name" value="ANAEROBIC SULFITE REDUCTASE SUBUNIT A"/>
    <property type="match status" value="1"/>
</dbReference>
<dbReference type="AlphaFoldDB" id="A0A239CVG0"/>
<gene>
    <name evidence="5" type="ORF">SAMN04488503_3317</name>
</gene>
<dbReference type="InterPro" id="IPR017896">
    <property type="entry name" value="4Fe4S_Fe-S-bd"/>
</dbReference>
<feature type="domain" description="4Fe-4S ferredoxin-type" evidence="4">
    <location>
        <begin position="231"/>
        <end position="262"/>
    </location>
</feature>
<accession>A0A239CVG0</accession>
<evidence type="ECO:0000256" key="1">
    <source>
        <dbReference type="ARBA" id="ARBA00022723"/>
    </source>
</evidence>
<dbReference type="RefSeq" id="WP_089275495.1">
    <property type="nucleotide sequence ID" value="NZ_FZOC01000009.1"/>
</dbReference>
<organism evidence="5 6">
    <name type="scientific">Humidesulfovibrio mexicanus</name>
    <dbReference type="NCBI Taxonomy" id="147047"/>
    <lineage>
        <taxon>Bacteria</taxon>
        <taxon>Pseudomonadati</taxon>
        <taxon>Thermodesulfobacteriota</taxon>
        <taxon>Desulfovibrionia</taxon>
        <taxon>Desulfovibrionales</taxon>
        <taxon>Desulfovibrionaceae</taxon>
        <taxon>Humidesulfovibrio</taxon>
    </lineage>
</organism>
<keyword evidence="6" id="KW-1185">Reference proteome</keyword>
<dbReference type="SUPFAM" id="SSF54862">
    <property type="entry name" value="4Fe-4S ferredoxins"/>
    <property type="match status" value="1"/>
</dbReference>
<dbReference type="OrthoDB" id="9795302at2"/>
<dbReference type="PANTHER" id="PTHR40447:SF1">
    <property type="entry name" value="ANAEROBIC SULFITE REDUCTASE SUBUNIT A"/>
    <property type="match status" value="1"/>
</dbReference>
<name>A0A239CVG0_9BACT</name>
<dbReference type="EMBL" id="FZOC01000009">
    <property type="protein sequence ID" value="SNS24226.1"/>
    <property type="molecule type" value="Genomic_DNA"/>
</dbReference>
<reference evidence="5 6" key="1">
    <citation type="submission" date="2017-06" db="EMBL/GenBank/DDBJ databases">
        <authorList>
            <person name="Kim H.J."/>
            <person name="Triplett B.A."/>
        </authorList>
    </citation>
    <scope>NUCLEOTIDE SEQUENCE [LARGE SCALE GENOMIC DNA]</scope>
    <source>
        <strain evidence="5 6">DSM 13116</strain>
    </source>
</reference>
<dbReference type="Proteomes" id="UP000198324">
    <property type="component" value="Unassembled WGS sequence"/>
</dbReference>
<dbReference type="PROSITE" id="PS51379">
    <property type="entry name" value="4FE4S_FER_2"/>
    <property type="match status" value="2"/>
</dbReference>
<evidence type="ECO:0000256" key="2">
    <source>
        <dbReference type="ARBA" id="ARBA00023004"/>
    </source>
</evidence>
<evidence type="ECO:0000259" key="4">
    <source>
        <dbReference type="PROSITE" id="PS51379"/>
    </source>
</evidence>
<keyword evidence="3" id="KW-0411">Iron-sulfur</keyword>
<sequence>MVMKFLAASALPDIAAAWARDVRLLAPVREGQAVVYRPWAPDMRPFLGRTPTTSAKEALLPQTEDLLTYAYRKDADDLTRTEVFVAEPLPPEPTLVLGCRPCDARGRALLDRVLVERGAADSLYAAKRGATLFVTVACESMKNTCFCHWTGGGPASEDGSDVLLFAVAADGGGHVAKPLTPEGERLLAALPEASAQARDEMADRLARMPEPAPAPDLSGAPEAFLKAFDDLDFWTDQSARCLSCGICTFLCPTCSCFNITDEASGMKGRRIRTWDTCMSALYTLEGSGHNPRPSRAHRLRNRVGHKFCYHPQEYPGQGRGGQPEFSCTGCGRCIKSCPVSVDIRRVVLDILEKGGGQ</sequence>
<feature type="domain" description="4Fe-4S ferredoxin-type" evidence="4">
    <location>
        <begin position="316"/>
        <end position="346"/>
    </location>
</feature>
<evidence type="ECO:0000256" key="3">
    <source>
        <dbReference type="ARBA" id="ARBA00023014"/>
    </source>
</evidence>
<protein>
    <submittedName>
        <fullName evidence="5">4Fe-4S dicluster domain-containing protein</fullName>
    </submittedName>
</protein>
<dbReference type="PROSITE" id="PS00198">
    <property type="entry name" value="4FE4S_FER_1"/>
    <property type="match status" value="2"/>
</dbReference>
<dbReference type="GO" id="GO:0051536">
    <property type="term" value="F:iron-sulfur cluster binding"/>
    <property type="evidence" value="ECO:0007669"/>
    <property type="project" value="UniProtKB-KW"/>
</dbReference>
<dbReference type="Pfam" id="PF17179">
    <property type="entry name" value="Fer4_22"/>
    <property type="match status" value="1"/>
</dbReference>
<evidence type="ECO:0000313" key="6">
    <source>
        <dbReference type="Proteomes" id="UP000198324"/>
    </source>
</evidence>
<dbReference type="GO" id="GO:0046872">
    <property type="term" value="F:metal ion binding"/>
    <property type="evidence" value="ECO:0007669"/>
    <property type="project" value="UniProtKB-KW"/>
</dbReference>
<evidence type="ECO:0000313" key="5">
    <source>
        <dbReference type="EMBL" id="SNS24226.1"/>
    </source>
</evidence>